<dbReference type="AlphaFoldDB" id="A0A1H5T5C1"/>
<accession>A0A1H5T5C1</accession>
<dbReference type="GO" id="GO:0052621">
    <property type="term" value="F:diguanylate cyclase activity"/>
    <property type="evidence" value="ECO:0007669"/>
    <property type="project" value="UniProtKB-EC"/>
</dbReference>
<dbReference type="Gene3D" id="3.30.450.260">
    <property type="entry name" value="Haem NO binding associated domain"/>
    <property type="match status" value="1"/>
</dbReference>
<dbReference type="InterPro" id="IPR043128">
    <property type="entry name" value="Rev_trsase/Diguanyl_cyclase"/>
</dbReference>
<dbReference type="CDD" id="cd01949">
    <property type="entry name" value="GGDEF"/>
    <property type="match status" value="1"/>
</dbReference>
<reference evidence="4 5" key="1">
    <citation type="submission" date="2016-10" db="EMBL/GenBank/DDBJ databases">
        <authorList>
            <person name="de Groot N.N."/>
        </authorList>
    </citation>
    <scope>NUCLEOTIDE SEQUENCE [LARGE SCALE GENOMIC DNA]</scope>
    <source>
        <strain evidence="4 5">DSM 26915</strain>
    </source>
</reference>
<dbReference type="Gene3D" id="3.30.70.270">
    <property type="match status" value="1"/>
</dbReference>
<protein>
    <recommendedName>
        <fullName evidence="1">diguanylate cyclase</fullName>
        <ecNumber evidence="1">2.7.7.65</ecNumber>
    </recommendedName>
</protein>
<dbReference type="OrthoDB" id="9812260at2"/>
<evidence type="ECO:0000313" key="4">
    <source>
        <dbReference type="EMBL" id="SEF58013.1"/>
    </source>
</evidence>
<dbReference type="Proteomes" id="UP000236752">
    <property type="component" value="Unassembled WGS sequence"/>
</dbReference>
<dbReference type="PANTHER" id="PTHR45138:SF9">
    <property type="entry name" value="DIGUANYLATE CYCLASE DGCM-RELATED"/>
    <property type="match status" value="1"/>
</dbReference>
<name>A0A1H5T5C1_9RHOB</name>
<keyword evidence="5" id="KW-1185">Reference proteome</keyword>
<dbReference type="PANTHER" id="PTHR45138">
    <property type="entry name" value="REGULATORY COMPONENTS OF SENSORY TRANSDUCTION SYSTEM"/>
    <property type="match status" value="1"/>
</dbReference>
<dbReference type="GO" id="GO:0005886">
    <property type="term" value="C:plasma membrane"/>
    <property type="evidence" value="ECO:0007669"/>
    <property type="project" value="TreeGrafter"/>
</dbReference>
<dbReference type="SMART" id="SM00267">
    <property type="entry name" value="GGDEF"/>
    <property type="match status" value="1"/>
</dbReference>
<evidence type="ECO:0000256" key="1">
    <source>
        <dbReference type="ARBA" id="ARBA00012528"/>
    </source>
</evidence>
<dbReference type="SUPFAM" id="SSF55073">
    <property type="entry name" value="Nucleotide cyclase"/>
    <property type="match status" value="1"/>
</dbReference>
<evidence type="ECO:0000313" key="5">
    <source>
        <dbReference type="Proteomes" id="UP000236752"/>
    </source>
</evidence>
<sequence length="318" mass="34156">MNRDCCGALDQLLPMHAVLDDQGIILHVGPTLTKVFGDTSVVGQSVFDVVAFSRPKGISGAADLPKVLGRKLRLEAKGAVETRLTGVLARGDKNIYILDTSFGFAVAQSVTEHRLVSTDFSPTDLTVEMLFVIEAKSAAMSASRQLNQRLQAARIAAEEQAFTDTLTGLKNRRALDVVLERLRDQEFALIYLDLDYFKAVNDTHGHAAGDAVLQAVAKILVSNVRRNDTVARIGGDEFVIVCPGMIRQDALGRLARKMIDEIEVPIPFGDISAKISSSIGIVSHKGGEVSSMESLSEMADAALYAAKNAGRGQAVFAT</sequence>
<dbReference type="InterPro" id="IPR000160">
    <property type="entry name" value="GGDEF_dom"/>
</dbReference>
<proteinExistence type="predicted"/>
<dbReference type="Pfam" id="PF00990">
    <property type="entry name" value="GGDEF"/>
    <property type="match status" value="1"/>
</dbReference>
<feature type="domain" description="GGDEF" evidence="3">
    <location>
        <begin position="185"/>
        <end position="318"/>
    </location>
</feature>
<dbReference type="FunFam" id="3.30.70.270:FF:000001">
    <property type="entry name" value="Diguanylate cyclase domain protein"/>
    <property type="match status" value="1"/>
</dbReference>
<dbReference type="RefSeq" id="WP_103908875.1">
    <property type="nucleotide sequence ID" value="NZ_FNUZ01000001.1"/>
</dbReference>
<organism evidence="4 5">
    <name type="scientific">Thalassococcus halodurans</name>
    <dbReference type="NCBI Taxonomy" id="373675"/>
    <lineage>
        <taxon>Bacteria</taxon>
        <taxon>Pseudomonadati</taxon>
        <taxon>Pseudomonadota</taxon>
        <taxon>Alphaproteobacteria</taxon>
        <taxon>Rhodobacterales</taxon>
        <taxon>Roseobacteraceae</taxon>
        <taxon>Thalassococcus</taxon>
    </lineage>
</organism>
<dbReference type="EMBL" id="FNUZ01000001">
    <property type="protein sequence ID" value="SEF58013.1"/>
    <property type="molecule type" value="Genomic_DNA"/>
</dbReference>
<dbReference type="GO" id="GO:1902201">
    <property type="term" value="P:negative regulation of bacterial-type flagellum-dependent cell motility"/>
    <property type="evidence" value="ECO:0007669"/>
    <property type="project" value="TreeGrafter"/>
</dbReference>
<gene>
    <name evidence="4" type="ORF">SAMN04488045_0497</name>
</gene>
<dbReference type="InterPro" id="IPR029787">
    <property type="entry name" value="Nucleotide_cyclase"/>
</dbReference>
<dbReference type="NCBIfam" id="TIGR00254">
    <property type="entry name" value="GGDEF"/>
    <property type="match status" value="1"/>
</dbReference>
<dbReference type="InterPro" id="IPR042463">
    <property type="entry name" value="HNOB_dom_associated_sf"/>
</dbReference>
<dbReference type="PROSITE" id="PS50887">
    <property type="entry name" value="GGDEF"/>
    <property type="match status" value="1"/>
</dbReference>
<dbReference type="EC" id="2.7.7.65" evidence="1"/>
<dbReference type="GO" id="GO:0043709">
    <property type="term" value="P:cell adhesion involved in single-species biofilm formation"/>
    <property type="evidence" value="ECO:0007669"/>
    <property type="project" value="TreeGrafter"/>
</dbReference>
<evidence type="ECO:0000256" key="2">
    <source>
        <dbReference type="ARBA" id="ARBA00034247"/>
    </source>
</evidence>
<evidence type="ECO:0000259" key="3">
    <source>
        <dbReference type="PROSITE" id="PS50887"/>
    </source>
</evidence>
<comment type="catalytic activity">
    <reaction evidence="2">
        <text>2 GTP = 3',3'-c-di-GMP + 2 diphosphate</text>
        <dbReference type="Rhea" id="RHEA:24898"/>
        <dbReference type="ChEBI" id="CHEBI:33019"/>
        <dbReference type="ChEBI" id="CHEBI:37565"/>
        <dbReference type="ChEBI" id="CHEBI:58805"/>
        <dbReference type="EC" id="2.7.7.65"/>
    </reaction>
</comment>
<dbReference type="InterPro" id="IPR050469">
    <property type="entry name" value="Diguanylate_Cyclase"/>
</dbReference>